<name>A0A7I7PF65_9MYCO</name>
<gene>
    <name evidence="1" type="ORF">MNVI_26050</name>
</gene>
<protein>
    <submittedName>
        <fullName evidence="1">Uncharacterized protein</fullName>
    </submittedName>
</protein>
<dbReference type="KEGG" id="mnv:MNVI_26050"/>
<sequence>MIQVTVLPAATASFAGTKAKLSMLTASPFAGAGGPLGDAVPDGAPGIDGMALMPGIPGVALVPDPNVTDG</sequence>
<dbReference type="AlphaFoldDB" id="A0A7I7PF65"/>
<evidence type="ECO:0000313" key="2">
    <source>
        <dbReference type="Proteomes" id="UP000466894"/>
    </source>
</evidence>
<reference evidence="1 2" key="1">
    <citation type="journal article" date="2019" name="Emerg. Microbes Infect.">
        <title>Comprehensive subspecies identification of 175 nontuberculous mycobacteria species based on 7547 genomic profiles.</title>
        <authorList>
            <person name="Matsumoto Y."/>
            <person name="Kinjo T."/>
            <person name="Motooka D."/>
            <person name="Nabeya D."/>
            <person name="Jung N."/>
            <person name="Uechi K."/>
            <person name="Horii T."/>
            <person name="Iida T."/>
            <person name="Fujita J."/>
            <person name="Nakamura S."/>
        </authorList>
    </citation>
    <scope>NUCLEOTIDE SEQUENCE [LARGE SCALE GENOMIC DNA]</scope>
    <source>
        <strain evidence="1 2">JCM 16367</strain>
    </source>
</reference>
<accession>A0A7I7PF65</accession>
<organism evidence="1 2">
    <name type="scientific">Mycobacterium noviomagense</name>
    <dbReference type="NCBI Taxonomy" id="459858"/>
    <lineage>
        <taxon>Bacteria</taxon>
        <taxon>Bacillati</taxon>
        <taxon>Actinomycetota</taxon>
        <taxon>Actinomycetes</taxon>
        <taxon>Mycobacteriales</taxon>
        <taxon>Mycobacteriaceae</taxon>
        <taxon>Mycobacterium</taxon>
    </lineage>
</organism>
<dbReference type="EMBL" id="AP022583">
    <property type="protein sequence ID" value="BBY07287.1"/>
    <property type="molecule type" value="Genomic_DNA"/>
</dbReference>
<proteinExistence type="predicted"/>
<dbReference type="Proteomes" id="UP000466894">
    <property type="component" value="Chromosome"/>
</dbReference>
<evidence type="ECO:0000313" key="1">
    <source>
        <dbReference type="EMBL" id="BBY07287.1"/>
    </source>
</evidence>